<evidence type="ECO:0000256" key="2">
    <source>
        <dbReference type="ARBA" id="ARBA00022448"/>
    </source>
</evidence>
<sequence length="694" mass="74149">MTHTTAALRPSWRPSWLPHFPAKAWYHALGTYAAAMLAFYVACALELDSPGSAVVTVLIVSSPLPGMVLSKGLWRFIGTLVGLAISVALIARFAQSPFAFILALAIWLGICTYTSSLLRHFRAYAAVLAGYTISLVALPALDDPDQIFYLATGRIAVVTVGIVCTALVKSLLALQVGQLRLQPALEGALSATADLAARALDLEPGLPERRRAVAERLAALDPLIVAAANESAQTAQQAPAVRLFVSILVNLLTLATSVREALAALRFESPVAAAITPLRDMVRDLLRTQCGTAAFLSPTTGEALAAARQAGQALTAELTAAPATVETLDALALAIRLEDVVDQLTLARDLLDDIEHDRTGRKVTPVSYHRDRQAAVINGLRAAIATLIAGSFWIATAWSSGTQMLAALLPVCALLGTTDAPEQASIAFTRGIALGAVCAFVCEFYLLASVDGFPLLVVMVAPFLVTACLYSTLPKHAGSSTAFLIFFTTFLSLRNPMQYDVAQALNTDVAFVLGSACGVLVFRTLWPANQARSVRRLMAQMRDDVGDLARRRMPASPTVWETTMLDRLSRLGTRLATSPERAAVIEGGMAAIHIGRDMMRAHHWLGGLALPPDPARRVEAAWAALCRVEAAPDAAIETMRIAAARLLAAAGELEPPAERGRLLRVAADFHDIALLLTRHRRFFEGTLPTRAAMP</sequence>
<dbReference type="AlphaFoldDB" id="A0A8J3E6H8"/>
<evidence type="ECO:0000256" key="5">
    <source>
        <dbReference type="ARBA" id="ARBA00022989"/>
    </source>
</evidence>
<name>A0A8J3E6H8_9PROT</name>
<dbReference type="Proteomes" id="UP000646365">
    <property type="component" value="Unassembled WGS sequence"/>
</dbReference>
<feature type="transmembrane region" description="Helical" evidence="7">
    <location>
        <begin position="453"/>
        <end position="473"/>
    </location>
</feature>
<reference evidence="8" key="1">
    <citation type="journal article" date="2014" name="Int. J. Syst. Evol. Microbiol.">
        <title>Complete genome sequence of Corynebacterium casei LMG S-19264T (=DSM 44701T), isolated from a smear-ripened cheese.</title>
        <authorList>
            <consortium name="US DOE Joint Genome Institute (JGI-PGF)"/>
            <person name="Walter F."/>
            <person name="Albersmeier A."/>
            <person name="Kalinowski J."/>
            <person name="Ruckert C."/>
        </authorList>
    </citation>
    <scope>NUCLEOTIDE SEQUENCE</scope>
    <source>
        <strain evidence="8">CGMCC 1.15725</strain>
    </source>
</reference>
<comment type="subcellular location">
    <subcellularLocation>
        <location evidence="1">Cell membrane</location>
        <topology evidence="1">Multi-pass membrane protein</topology>
    </subcellularLocation>
</comment>
<evidence type="ECO:0000313" key="8">
    <source>
        <dbReference type="EMBL" id="GGF29962.1"/>
    </source>
</evidence>
<organism evidence="8 9">
    <name type="scientific">Aliidongia dinghuensis</name>
    <dbReference type="NCBI Taxonomy" id="1867774"/>
    <lineage>
        <taxon>Bacteria</taxon>
        <taxon>Pseudomonadati</taxon>
        <taxon>Pseudomonadota</taxon>
        <taxon>Alphaproteobacteria</taxon>
        <taxon>Rhodospirillales</taxon>
        <taxon>Dongiaceae</taxon>
        <taxon>Aliidongia</taxon>
    </lineage>
</organism>
<evidence type="ECO:0000256" key="3">
    <source>
        <dbReference type="ARBA" id="ARBA00022475"/>
    </source>
</evidence>
<keyword evidence="2" id="KW-0813">Transport</keyword>
<dbReference type="GO" id="GO:0022857">
    <property type="term" value="F:transmembrane transporter activity"/>
    <property type="evidence" value="ECO:0007669"/>
    <property type="project" value="InterPro"/>
</dbReference>
<dbReference type="Pfam" id="PF04632">
    <property type="entry name" value="FUSC"/>
    <property type="match status" value="1"/>
</dbReference>
<evidence type="ECO:0000256" key="6">
    <source>
        <dbReference type="ARBA" id="ARBA00023136"/>
    </source>
</evidence>
<feature type="transmembrane region" description="Helical" evidence="7">
    <location>
        <begin position="24"/>
        <end position="45"/>
    </location>
</feature>
<gene>
    <name evidence="8" type="ORF">GCM10011611_40060</name>
</gene>
<keyword evidence="9" id="KW-1185">Reference proteome</keyword>
<accession>A0A8J3E6H8</accession>
<dbReference type="InterPro" id="IPR006726">
    <property type="entry name" value="PHBA_efflux_AaeB/fusaric-R"/>
</dbReference>
<evidence type="ECO:0000256" key="7">
    <source>
        <dbReference type="SAM" id="Phobius"/>
    </source>
</evidence>
<dbReference type="EMBL" id="BMJQ01000010">
    <property type="protein sequence ID" value="GGF29962.1"/>
    <property type="molecule type" value="Genomic_DNA"/>
</dbReference>
<feature type="transmembrane region" description="Helical" evidence="7">
    <location>
        <begin position="72"/>
        <end position="91"/>
    </location>
</feature>
<dbReference type="RefSeq" id="WP_189049019.1">
    <property type="nucleotide sequence ID" value="NZ_BMJQ01000010.1"/>
</dbReference>
<feature type="transmembrane region" description="Helical" evidence="7">
    <location>
        <begin position="147"/>
        <end position="172"/>
    </location>
</feature>
<dbReference type="PANTHER" id="PTHR30509">
    <property type="entry name" value="P-HYDROXYBENZOIC ACID EFFLUX PUMP SUBUNIT-RELATED"/>
    <property type="match status" value="1"/>
</dbReference>
<evidence type="ECO:0000256" key="1">
    <source>
        <dbReference type="ARBA" id="ARBA00004651"/>
    </source>
</evidence>
<feature type="transmembrane region" description="Helical" evidence="7">
    <location>
        <begin position="97"/>
        <end position="116"/>
    </location>
</feature>
<dbReference type="PANTHER" id="PTHR30509:SF9">
    <property type="entry name" value="MULTIDRUG RESISTANCE PROTEIN MDTO"/>
    <property type="match status" value="1"/>
</dbReference>
<feature type="transmembrane region" description="Helical" evidence="7">
    <location>
        <begin position="509"/>
        <end position="526"/>
    </location>
</feature>
<keyword evidence="3" id="KW-1003">Cell membrane</keyword>
<feature type="transmembrane region" description="Helical" evidence="7">
    <location>
        <begin position="375"/>
        <end position="395"/>
    </location>
</feature>
<comment type="caution">
    <text evidence="8">The sequence shown here is derived from an EMBL/GenBank/DDBJ whole genome shotgun (WGS) entry which is preliminary data.</text>
</comment>
<feature type="transmembrane region" description="Helical" evidence="7">
    <location>
        <begin position="123"/>
        <end position="141"/>
    </location>
</feature>
<evidence type="ECO:0000256" key="4">
    <source>
        <dbReference type="ARBA" id="ARBA00022692"/>
    </source>
</evidence>
<protein>
    <submittedName>
        <fullName evidence="8">Fusaric acid resistance protein</fullName>
    </submittedName>
</protein>
<keyword evidence="4 7" id="KW-0812">Transmembrane</keyword>
<feature type="transmembrane region" description="Helical" evidence="7">
    <location>
        <begin position="427"/>
        <end position="447"/>
    </location>
</feature>
<proteinExistence type="predicted"/>
<keyword evidence="5 7" id="KW-1133">Transmembrane helix</keyword>
<reference evidence="8" key="2">
    <citation type="submission" date="2020-09" db="EMBL/GenBank/DDBJ databases">
        <authorList>
            <person name="Sun Q."/>
            <person name="Zhou Y."/>
        </authorList>
    </citation>
    <scope>NUCLEOTIDE SEQUENCE</scope>
    <source>
        <strain evidence="8">CGMCC 1.15725</strain>
    </source>
</reference>
<keyword evidence="6 7" id="KW-0472">Membrane</keyword>
<evidence type="ECO:0000313" key="9">
    <source>
        <dbReference type="Proteomes" id="UP000646365"/>
    </source>
</evidence>
<dbReference type="GO" id="GO:0005886">
    <property type="term" value="C:plasma membrane"/>
    <property type="evidence" value="ECO:0007669"/>
    <property type="project" value="UniProtKB-SubCell"/>
</dbReference>